<reference evidence="1" key="1">
    <citation type="journal article" date="2014" name="Int. J. Syst. Evol. Microbiol.">
        <title>Complete genome sequence of Corynebacterium casei LMG S-19264T (=DSM 44701T), isolated from a smear-ripened cheese.</title>
        <authorList>
            <consortium name="US DOE Joint Genome Institute (JGI-PGF)"/>
            <person name="Walter F."/>
            <person name="Albersmeier A."/>
            <person name="Kalinowski J."/>
            <person name="Ruckert C."/>
        </authorList>
    </citation>
    <scope>NUCLEOTIDE SEQUENCE</scope>
    <source>
        <strain evidence="1">CGMCC 1.15758</strain>
    </source>
</reference>
<evidence type="ECO:0000313" key="2">
    <source>
        <dbReference type="Proteomes" id="UP000636949"/>
    </source>
</evidence>
<dbReference type="Proteomes" id="UP000636949">
    <property type="component" value="Unassembled WGS sequence"/>
</dbReference>
<gene>
    <name evidence="1" type="ORF">GCM10010995_18200</name>
</gene>
<dbReference type="SUPFAM" id="SSF140931">
    <property type="entry name" value="Fic-like"/>
    <property type="match status" value="1"/>
</dbReference>
<evidence type="ECO:0008006" key="3">
    <source>
        <dbReference type="Google" id="ProtNLM"/>
    </source>
</evidence>
<comment type="caution">
    <text evidence="1">The sequence shown here is derived from an EMBL/GenBank/DDBJ whole genome shotgun (WGS) entry which is preliminary data.</text>
</comment>
<dbReference type="EMBL" id="BMJS01000021">
    <property type="protein sequence ID" value="GGG01132.1"/>
    <property type="molecule type" value="Genomic_DNA"/>
</dbReference>
<keyword evidence="2" id="KW-1185">Reference proteome</keyword>
<sequence length="401" mass="46855">MSDHASENSQHQTFKVDQMLDPMFIDHGRYVDRDKTINAFETKESGYFHAMRDAYQFARERIIDSAEKLSFKLIDQIQQKTYENVESTNYEQLKKMPDYERECYGVEEGVITQKKLTDGYFGAMKFSDEGIAFVRQMSDNVKIMKNQTKNYVHNEHMDMIINNNSYRFLRELDEDDLNKMMEEAIQRFNQTVSTVDGKQKEKAIFDLCKTLELIHPYRDCNCRTFVMILQNVLRQKHGLEPIIQSNPNLIDNLGYDEYMQTVITRDQYQKDIKIASKQLHEIHQQAMSKQMGAQDILIRDGVVHDKERLLKVEDSSSLFNHSEAESNYNPGSVNTMKSQYSNDQGDVLSIHTTKSEYFDDDNDIFNKTIESVDLTNNNADQGMPMLFNTPKECEFILLSKK</sequence>
<protein>
    <recommendedName>
        <fullName evidence="3">Fido domain-containing protein</fullName>
    </recommendedName>
</protein>
<accession>A0A8J2Z598</accession>
<proteinExistence type="predicted"/>
<dbReference type="AlphaFoldDB" id="A0A8J2Z598"/>
<organism evidence="1 2">
    <name type="scientific">Cysteiniphilum litorale</name>
    <dbReference type="NCBI Taxonomy" id="2056700"/>
    <lineage>
        <taxon>Bacteria</taxon>
        <taxon>Pseudomonadati</taxon>
        <taxon>Pseudomonadota</taxon>
        <taxon>Gammaproteobacteria</taxon>
        <taxon>Thiotrichales</taxon>
        <taxon>Fastidiosibacteraceae</taxon>
        <taxon>Cysteiniphilum</taxon>
    </lineage>
</organism>
<evidence type="ECO:0000313" key="1">
    <source>
        <dbReference type="EMBL" id="GGG01132.1"/>
    </source>
</evidence>
<reference evidence="1" key="2">
    <citation type="submission" date="2020-09" db="EMBL/GenBank/DDBJ databases">
        <authorList>
            <person name="Sun Q."/>
            <person name="Zhou Y."/>
        </authorList>
    </citation>
    <scope>NUCLEOTIDE SEQUENCE</scope>
    <source>
        <strain evidence="1">CGMCC 1.15758</strain>
    </source>
</reference>
<dbReference type="Gene3D" id="1.10.3290.10">
    <property type="entry name" value="Fido-like domain"/>
    <property type="match status" value="1"/>
</dbReference>
<name>A0A8J2Z598_9GAMM</name>
<dbReference type="InterPro" id="IPR036597">
    <property type="entry name" value="Fido-like_dom_sf"/>
</dbReference>